<keyword evidence="1" id="KW-1133">Transmembrane helix</keyword>
<accession>A0ABU5BWC8</accession>
<dbReference type="Proteomes" id="UP001281217">
    <property type="component" value="Unassembled WGS sequence"/>
</dbReference>
<proteinExistence type="predicted"/>
<feature type="transmembrane region" description="Helical" evidence="1">
    <location>
        <begin position="15"/>
        <end position="35"/>
    </location>
</feature>
<keyword evidence="1" id="KW-0812">Transmembrane</keyword>
<dbReference type="InterPro" id="IPR006311">
    <property type="entry name" value="TAT_signal"/>
</dbReference>
<evidence type="ECO:0000313" key="2">
    <source>
        <dbReference type="EMBL" id="MDX9687081.1"/>
    </source>
</evidence>
<dbReference type="RefSeq" id="WP_273125496.1">
    <property type="nucleotide sequence ID" value="NZ_JAVRDO010000004.1"/>
</dbReference>
<keyword evidence="1" id="KW-0472">Membrane</keyword>
<name>A0ABU5BWC8_9GAMM</name>
<dbReference type="EMBL" id="JAVRDO010000004">
    <property type="protein sequence ID" value="MDX9687081.1"/>
    <property type="molecule type" value="Genomic_DNA"/>
</dbReference>
<reference evidence="3" key="1">
    <citation type="submission" date="2023-07" db="EMBL/GenBank/DDBJ databases">
        <authorList>
            <person name="de Witt J."/>
        </authorList>
    </citation>
    <scope>NUCLEOTIDE SEQUENCE [LARGE SCALE GENOMIC DNA]</scope>
    <source>
        <strain evidence="3">FZJ</strain>
    </source>
</reference>
<gene>
    <name evidence="2" type="ORF">RED13_001502</name>
</gene>
<keyword evidence="3" id="KW-1185">Reference proteome</keyword>
<evidence type="ECO:0000313" key="3">
    <source>
        <dbReference type="Proteomes" id="UP001281217"/>
    </source>
</evidence>
<sequence length="180" mass="19691">MNTSTEQPGISRRQLLRYGLLGTLVLATAGGIASVTRTLRSGPGTGYRQLRESHIPMLRRIIPVILDGALPAGDADAAVQAVLDGLDRSLDHLSPAMRSQSLQLFDLLSLDLTRGAATGVWRSWENATSEQVANFLSRWEHSRLALFRQGYGALNQAILLVWYGQPLAWAHCGYPGPPRF</sequence>
<organism evidence="2 3">
    <name type="scientific">Halopseudomonas formosensis</name>
    <dbReference type="NCBI Taxonomy" id="1002526"/>
    <lineage>
        <taxon>Bacteria</taxon>
        <taxon>Pseudomonadati</taxon>
        <taxon>Pseudomonadota</taxon>
        <taxon>Gammaproteobacteria</taxon>
        <taxon>Pseudomonadales</taxon>
        <taxon>Pseudomonadaceae</taxon>
        <taxon>Halopseudomonas</taxon>
    </lineage>
</organism>
<protein>
    <submittedName>
        <fullName evidence="2">Twin-arginine translocation pathway signal protein</fullName>
    </submittedName>
</protein>
<evidence type="ECO:0000256" key="1">
    <source>
        <dbReference type="SAM" id="Phobius"/>
    </source>
</evidence>
<comment type="caution">
    <text evidence="2">The sequence shown here is derived from an EMBL/GenBank/DDBJ whole genome shotgun (WGS) entry which is preliminary data.</text>
</comment>
<dbReference type="PROSITE" id="PS51318">
    <property type="entry name" value="TAT"/>
    <property type="match status" value="1"/>
</dbReference>